<evidence type="ECO:0000313" key="1">
    <source>
        <dbReference type="EMBL" id="CAG8504755.1"/>
    </source>
</evidence>
<accession>A0ACA9L0S6</accession>
<dbReference type="EMBL" id="CAJVPU010002646">
    <property type="protein sequence ID" value="CAG8504755.1"/>
    <property type="molecule type" value="Genomic_DNA"/>
</dbReference>
<keyword evidence="2" id="KW-1185">Reference proteome</keyword>
<gene>
    <name evidence="1" type="ORF">DHETER_LOCUS3172</name>
</gene>
<comment type="caution">
    <text evidence="1">The sequence shown here is derived from an EMBL/GenBank/DDBJ whole genome shotgun (WGS) entry which is preliminary data.</text>
</comment>
<name>A0ACA9L0S6_9GLOM</name>
<dbReference type="Proteomes" id="UP000789702">
    <property type="component" value="Unassembled WGS sequence"/>
</dbReference>
<feature type="non-terminal residue" evidence="1">
    <location>
        <position position="1"/>
    </location>
</feature>
<sequence length="224" mass="24497">SASLPGDGKTQGFWPAVWTLGNLGRAGFGATTDGVWPYSYDECDVGITPNQSDTSGTFSYVQGQRLNKCTCPGQDHPSPGKGRGAPEIDVLEATIDDDGQNHISQSAQFAPFDTDHMINKDFIYINNSNVTTINTYVGGMWQQAASSLTTVNSEIYNDCAYEKYAFEYEPGSDGYISWFIGDQLTWGMNASAVGPNKMNGIGQRIISEEPMAFRKNIVEWISEI</sequence>
<proteinExistence type="predicted"/>
<reference evidence="1" key="1">
    <citation type="submission" date="2021-06" db="EMBL/GenBank/DDBJ databases">
        <authorList>
            <person name="Kallberg Y."/>
            <person name="Tangrot J."/>
            <person name="Rosling A."/>
        </authorList>
    </citation>
    <scope>NUCLEOTIDE SEQUENCE</scope>
    <source>
        <strain evidence="1">IL203A</strain>
    </source>
</reference>
<protein>
    <submittedName>
        <fullName evidence="1">9443_t:CDS:1</fullName>
    </submittedName>
</protein>
<evidence type="ECO:0000313" key="2">
    <source>
        <dbReference type="Proteomes" id="UP000789702"/>
    </source>
</evidence>
<organism evidence="1 2">
    <name type="scientific">Dentiscutata heterogama</name>
    <dbReference type="NCBI Taxonomy" id="1316150"/>
    <lineage>
        <taxon>Eukaryota</taxon>
        <taxon>Fungi</taxon>
        <taxon>Fungi incertae sedis</taxon>
        <taxon>Mucoromycota</taxon>
        <taxon>Glomeromycotina</taxon>
        <taxon>Glomeromycetes</taxon>
        <taxon>Diversisporales</taxon>
        <taxon>Gigasporaceae</taxon>
        <taxon>Dentiscutata</taxon>
    </lineage>
</organism>